<dbReference type="GO" id="GO:0001725">
    <property type="term" value="C:stress fiber"/>
    <property type="evidence" value="ECO:0007669"/>
    <property type="project" value="TreeGrafter"/>
</dbReference>
<name>A0A8D0GGI6_SPHPU</name>
<keyword evidence="7" id="KW-1185">Reference proteome</keyword>
<protein>
    <submittedName>
        <fullName evidence="6">Uncharacterized protein</fullName>
    </submittedName>
</protein>
<organism evidence="6 7">
    <name type="scientific">Sphenodon punctatus</name>
    <name type="common">Tuatara</name>
    <name type="synonym">Hatteria punctata</name>
    <dbReference type="NCBI Taxonomy" id="8508"/>
    <lineage>
        <taxon>Eukaryota</taxon>
        <taxon>Metazoa</taxon>
        <taxon>Chordata</taxon>
        <taxon>Craniata</taxon>
        <taxon>Vertebrata</taxon>
        <taxon>Euteleostomi</taxon>
        <taxon>Lepidosauria</taxon>
        <taxon>Sphenodontia</taxon>
        <taxon>Sphenodontidae</taxon>
        <taxon>Sphenodon</taxon>
    </lineage>
</organism>
<dbReference type="GO" id="GO:0032233">
    <property type="term" value="P:positive regulation of actin filament bundle assembly"/>
    <property type="evidence" value="ECO:0007669"/>
    <property type="project" value="TreeGrafter"/>
</dbReference>
<feature type="compositionally biased region" description="Polar residues" evidence="5">
    <location>
        <begin position="57"/>
        <end position="67"/>
    </location>
</feature>
<dbReference type="GO" id="GO:0030018">
    <property type="term" value="C:Z disc"/>
    <property type="evidence" value="ECO:0007669"/>
    <property type="project" value="TreeGrafter"/>
</dbReference>
<evidence type="ECO:0000256" key="5">
    <source>
        <dbReference type="SAM" id="MobiDB-lite"/>
    </source>
</evidence>
<dbReference type="GO" id="GO:0003779">
    <property type="term" value="F:actin binding"/>
    <property type="evidence" value="ECO:0007669"/>
    <property type="project" value="TreeGrafter"/>
</dbReference>
<evidence type="ECO:0000256" key="4">
    <source>
        <dbReference type="ARBA" id="ARBA00038161"/>
    </source>
</evidence>
<evidence type="ECO:0000256" key="2">
    <source>
        <dbReference type="ARBA" id="ARBA00022490"/>
    </source>
</evidence>
<comment type="subcellular location">
    <subcellularLocation>
        <location evidence="1">Cytoplasm</location>
    </subcellularLocation>
</comment>
<evidence type="ECO:0000256" key="3">
    <source>
        <dbReference type="ARBA" id="ARBA00022553"/>
    </source>
</evidence>
<dbReference type="OMA" id="YDANICL"/>
<dbReference type="GeneTree" id="ENSGT00950000183054"/>
<feature type="region of interest" description="Disordered" evidence="5">
    <location>
        <begin position="1"/>
        <end position="67"/>
    </location>
</feature>
<comment type="similarity">
    <text evidence="4">Belongs to the synaptopodin family.</text>
</comment>
<dbReference type="Ensembl" id="ENSSPUT00000005374.1">
    <property type="protein sequence ID" value="ENSSPUP00000005058.1"/>
    <property type="gene ID" value="ENSSPUG00000003907.1"/>
</dbReference>
<feature type="compositionally biased region" description="Basic and acidic residues" evidence="5">
    <location>
        <begin position="1"/>
        <end position="14"/>
    </location>
</feature>
<reference evidence="6" key="1">
    <citation type="submission" date="2025-08" db="UniProtKB">
        <authorList>
            <consortium name="Ensembl"/>
        </authorList>
    </citation>
    <scope>IDENTIFICATION</scope>
</reference>
<dbReference type="Proteomes" id="UP000694392">
    <property type="component" value="Unplaced"/>
</dbReference>
<dbReference type="InterPro" id="IPR051976">
    <property type="entry name" value="Synaptopodin_domain"/>
</dbReference>
<dbReference type="PANTHER" id="PTHR24217">
    <property type="entry name" value="PUTATIVE-RELATED"/>
    <property type="match status" value="1"/>
</dbReference>
<reference evidence="6" key="2">
    <citation type="submission" date="2025-09" db="UniProtKB">
        <authorList>
            <consortium name="Ensembl"/>
        </authorList>
    </citation>
    <scope>IDENTIFICATION</scope>
</reference>
<accession>A0A8D0GGI6</accession>
<dbReference type="AlphaFoldDB" id="A0A8D0GGI6"/>
<dbReference type="GO" id="GO:0097444">
    <property type="term" value="C:spine apparatus"/>
    <property type="evidence" value="ECO:0007669"/>
    <property type="project" value="TreeGrafter"/>
</dbReference>
<dbReference type="PANTHER" id="PTHR24217:SF13">
    <property type="entry name" value="SYNAPTOPODIN"/>
    <property type="match status" value="1"/>
</dbReference>
<dbReference type="GO" id="GO:0098886">
    <property type="term" value="P:modification of dendritic spine"/>
    <property type="evidence" value="ECO:0007669"/>
    <property type="project" value="TreeGrafter"/>
</dbReference>
<feature type="compositionally biased region" description="Polar residues" evidence="5">
    <location>
        <begin position="16"/>
        <end position="36"/>
    </location>
</feature>
<keyword evidence="3" id="KW-0597">Phosphoprotein</keyword>
<sequence>MEKYVIESPRHPDTARSPSPTMSLPPSWKYVSSTHVSPPMAFQQPPKSPARLPKPSPTSLYNSNMTESEISQKELEISKQQPYQLQSSLFILSPVKDPVRSLPKGAPPPKPMVPDPISYMRQTSCPTSPLLPSPNLHPPALSSPSRLLPGPFLSPIETALTTQDIRTSAGVPPEGPLASPSRALPLRAKGIFQAPRPSYSTKNAGIEPQVWKPSFYYK</sequence>
<keyword evidence="2" id="KW-0963">Cytoplasm</keyword>
<dbReference type="GO" id="GO:1905355">
    <property type="term" value="P:spine apparatus assembly"/>
    <property type="evidence" value="ECO:0007669"/>
    <property type="project" value="TreeGrafter"/>
</dbReference>
<feature type="compositionally biased region" description="Pro residues" evidence="5">
    <location>
        <begin position="46"/>
        <end position="56"/>
    </location>
</feature>
<evidence type="ECO:0000313" key="6">
    <source>
        <dbReference type="Ensembl" id="ENSSPUP00000005058.1"/>
    </source>
</evidence>
<evidence type="ECO:0000313" key="7">
    <source>
        <dbReference type="Proteomes" id="UP000694392"/>
    </source>
</evidence>
<dbReference type="GO" id="GO:0005634">
    <property type="term" value="C:nucleus"/>
    <property type="evidence" value="ECO:0007669"/>
    <property type="project" value="TreeGrafter"/>
</dbReference>
<evidence type="ECO:0000256" key="1">
    <source>
        <dbReference type="ARBA" id="ARBA00004496"/>
    </source>
</evidence>
<proteinExistence type="inferred from homology"/>